<dbReference type="NCBIfam" id="TIGR01408">
    <property type="entry name" value="Ube1"/>
    <property type="match status" value="1"/>
</dbReference>
<dbReference type="GO" id="GO:0005524">
    <property type="term" value="F:ATP binding"/>
    <property type="evidence" value="ECO:0007669"/>
    <property type="project" value="UniProtKB-KW"/>
</dbReference>
<keyword evidence="6 10" id="KW-0547">Nucleotide-binding</keyword>
<keyword evidence="14" id="KW-1185">Reference proteome</keyword>
<evidence type="ECO:0000256" key="2">
    <source>
        <dbReference type="ARBA" id="ARBA00004906"/>
    </source>
</evidence>
<evidence type="ECO:0000256" key="8">
    <source>
        <dbReference type="ARBA" id="ARBA00022840"/>
    </source>
</evidence>
<keyword evidence="11" id="KW-0812">Transmembrane</keyword>
<comment type="similarity">
    <text evidence="3 10">Belongs to the ubiquitin-activating E1 family.</text>
</comment>
<dbReference type="CDD" id="cd01490">
    <property type="entry name" value="Ube1_repeat2"/>
    <property type="match status" value="1"/>
</dbReference>
<dbReference type="InterPro" id="IPR018075">
    <property type="entry name" value="UBQ-activ_enz_E1"/>
</dbReference>
<evidence type="ECO:0000259" key="12">
    <source>
        <dbReference type="SMART" id="SM00985"/>
    </source>
</evidence>
<evidence type="ECO:0000256" key="3">
    <source>
        <dbReference type="ARBA" id="ARBA00005673"/>
    </source>
</evidence>
<dbReference type="Gene3D" id="3.50.50.80">
    <property type="entry name" value="Ubiquitin-activating enzyme E1, inactive adenylation domain, subdomain 1"/>
    <property type="match status" value="1"/>
</dbReference>
<dbReference type="SMART" id="SM00985">
    <property type="entry name" value="UBA_e1_C"/>
    <property type="match status" value="1"/>
</dbReference>
<feature type="transmembrane region" description="Helical" evidence="11">
    <location>
        <begin position="859"/>
        <end position="883"/>
    </location>
</feature>
<organism evidence="13 14">
    <name type="scientific">Tetrahymena thermophila (strain SB210)</name>
    <dbReference type="NCBI Taxonomy" id="312017"/>
    <lineage>
        <taxon>Eukaryota</taxon>
        <taxon>Sar</taxon>
        <taxon>Alveolata</taxon>
        <taxon>Ciliophora</taxon>
        <taxon>Intramacronucleata</taxon>
        <taxon>Oligohymenophorea</taxon>
        <taxon>Hymenostomatida</taxon>
        <taxon>Tetrahymenina</taxon>
        <taxon>Tetrahymenidae</taxon>
        <taxon>Tetrahymena</taxon>
    </lineage>
</organism>
<dbReference type="GO" id="GO:0004839">
    <property type="term" value="F:ubiquitin activating enzyme activity"/>
    <property type="evidence" value="ECO:0007669"/>
    <property type="project" value="UniProtKB-EC"/>
</dbReference>
<dbReference type="Pfam" id="PF16191">
    <property type="entry name" value="E1_4HB"/>
    <property type="match status" value="1"/>
</dbReference>
<dbReference type="EMBL" id="GG662646">
    <property type="protein sequence ID" value="EAR98973.2"/>
    <property type="molecule type" value="Genomic_DNA"/>
</dbReference>
<dbReference type="Gene3D" id="2.40.30.180">
    <property type="entry name" value="Ubiquitin-activating enzyme E1, FCCH domain"/>
    <property type="match status" value="1"/>
</dbReference>
<dbReference type="InterPro" id="IPR018965">
    <property type="entry name" value="Ub-activating_enz_E1_C"/>
</dbReference>
<dbReference type="KEGG" id="tet:TTHERM_00997780"/>
<keyword evidence="11" id="KW-1133">Transmembrane helix</keyword>
<evidence type="ECO:0000256" key="10">
    <source>
        <dbReference type="RuleBase" id="RU000519"/>
    </source>
</evidence>
<dbReference type="InterPro" id="IPR035985">
    <property type="entry name" value="Ubiquitin-activating_enz"/>
</dbReference>
<dbReference type="InParanoid" id="Q23QY3"/>
<dbReference type="FunCoup" id="Q23QY3">
    <property type="interactions" value="424"/>
</dbReference>
<dbReference type="PANTHER" id="PTHR10953:SF4">
    <property type="entry name" value="UBIQUITIN-ACTIVATING ENZYME E1 C-TERMINAL DOMAIN-CONTAINING PROTEIN"/>
    <property type="match status" value="1"/>
</dbReference>
<dbReference type="Pfam" id="PF09358">
    <property type="entry name" value="E1_UFD"/>
    <property type="match status" value="1"/>
</dbReference>
<dbReference type="PRINTS" id="PR01849">
    <property type="entry name" value="UBIQUITINACT"/>
</dbReference>
<dbReference type="InterPro" id="IPR000594">
    <property type="entry name" value="ThiF_NAD_FAD-bd"/>
</dbReference>
<dbReference type="OrthoDB" id="10252231at2759"/>
<dbReference type="InterPro" id="IPR033127">
    <property type="entry name" value="UBQ-activ_enz_E1_Cys_AS"/>
</dbReference>
<evidence type="ECO:0000256" key="1">
    <source>
        <dbReference type="ARBA" id="ARBA00000488"/>
    </source>
</evidence>
<evidence type="ECO:0000256" key="11">
    <source>
        <dbReference type="SAM" id="Phobius"/>
    </source>
</evidence>
<dbReference type="InterPro" id="IPR032418">
    <property type="entry name" value="E1_FCCH"/>
</dbReference>
<dbReference type="Gene3D" id="3.40.50.12550">
    <property type="entry name" value="Ubiquitin-activating enzyme E1, inactive adenylation domain, subdomain 2"/>
    <property type="match status" value="1"/>
</dbReference>
<reference evidence="14" key="1">
    <citation type="journal article" date="2006" name="PLoS Biol.">
        <title>Macronuclear genome sequence of the ciliate Tetrahymena thermophila, a model eukaryote.</title>
        <authorList>
            <person name="Eisen J.A."/>
            <person name="Coyne R.S."/>
            <person name="Wu M."/>
            <person name="Wu D."/>
            <person name="Thiagarajan M."/>
            <person name="Wortman J.R."/>
            <person name="Badger J.H."/>
            <person name="Ren Q."/>
            <person name="Amedeo P."/>
            <person name="Jones K.M."/>
            <person name="Tallon L.J."/>
            <person name="Delcher A.L."/>
            <person name="Salzberg S.L."/>
            <person name="Silva J.C."/>
            <person name="Haas B.J."/>
            <person name="Majoros W.H."/>
            <person name="Farzad M."/>
            <person name="Carlton J.M."/>
            <person name="Smith R.K. Jr."/>
            <person name="Garg J."/>
            <person name="Pearlman R.E."/>
            <person name="Karrer K.M."/>
            <person name="Sun L."/>
            <person name="Manning G."/>
            <person name="Elde N.C."/>
            <person name="Turkewitz A.P."/>
            <person name="Asai D.J."/>
            <person name="Wilkes D.E."/>
            <person name="Wang Y."/>
            <person name="Cai H."/>
            <person name="Collins K."/>
            <person name="Stewart B.A."/>
            <person name="Lee S.R."/>
            <person name="Wilamowska K."/>
            <person name="Weinberg Z."/>
            <person name="Ruzzo W.L."/>
            <person name="Wloga D."/>
            <person name="Gaertig J."/>
            <person name="Frankel J."/>
            <person name="Tsao C.-C."/>
            <person name="Gorovsky M.A."/>
            <person name="Keeling P.J."/>
            <person name="Waller R.F."/>
            <person name="Patron N.J."/>
            <person name="Cherry J.M."/>
            <person name="Stover N.A."/>
            <person name="Krieger C.J."/>
            <person name="del Toro C."/>
            <person name="Ryder H.F."/>
            <person name="Williamson S.C."/>
            <person name="Barbeau R.A."/>
            <person name="Hamilton E.P."/>
            <person name="Orias E."/>
        </authorList>
    </citation>
    <scope>NUCLEOTIDE SEQUENCE [LARGE SCALE GENOMIC DNA]</scope>
    <source>
        <strain evidence="14">SB210</strain>
    </source>
</reference>
<dbReference type="InterPro" id="IPR019572">
    <property type="entry name" value="UBA_E1_SCCH"/>
</dbReference>
<dbReference type="Pfam" id="PF10585">
    <property type="entry name" value="UBA_E1_SCCH"/>
    <property type="match status" value="1"/>
</dbReference>
<dbReference type="Gene3D" id="1.10.10.2660">
    <property type="entry name" value="Ubiquitin-activating enzyme E1, SCCH domain"/>
    <property type="match status" value="1"/>
</dbReference>
<dbReference type="GO" id="GO:0016925">
    <property type="term" value="P:protein sumoylation"/>
    <property type="evidence" value="ECO:0007669"/>
    <property type="project" value="TreeGrafter"/>
</dbReference>
<dbReference type="Pfam" id="PF00899">
    <property type="entry name" value="ThiF"/>
    <property type="match status" value="1"/>
</dbReference>
<evidence type="ECO:0000256" key="9">
    <source>
        <dbReference type="PROSITE-ProRule" id="PRU10132"/>
    </source>
</evidence>
<keyword evidence="8 10" id="KW-0067">ATP-binding</keyword>
<dbReference type="SUPFAM" id="SSF69572">
    <property type="entry name" value="Activating enzymes of the ubiquitin-like proteins"/>
    <property type="match status" value="2"/>
</dbReference>
<dbReference type="InterPro" id="IPR032420">
    <property type="entry name" value="E1_4HB"/>
</dbReference>
<dbReference type="Gene3D" id="3.10.290.60">
    <property type="entry name" value="Ubiquitin-activating enzyme E1, UFD domain"/>
    <property type="match status" value="1"/>
</dbReference>
<accession>Q23QY3</accession>
<dbReference type="PROSITE" id="PS00865">
    <property type="entry name" value="UBIQUITIN_ACTIVAT_2"/>
    <property type="match status" value="1"/>
</dbReference>
<evidence type="ECO:0000313" key="14">
    <source>
        <dbReference type="Proteomes" id="UP000009168"/>
    </source>
</evidence>
<sequence length="1032" mass="116648">MAETGKIDENLYSRMMGAYGVEAVGKLVKLKIFLSGLRGVGIETAKNLILSGPSAVCLHDDSLAEVANMGCNFYLKPEHIGKVTRAEASLPQLKELNPYCKVSVHTGQITKELLADFDVVVITDNYNQDEIVDINAYCRANKKGFIYSGILGLYGLCFVDFGDSHSVFDTNGEEPRNSIVVGVTQDAEGLVTVHEDKRHGFQSGDYVTFREIQGMSELNDKVFKIEEKSPFTFTLVGVDTTKFQPYLREGIVEQVKVPVQIAFKSLGESLSKPYAPGKNELDICDWEKFGRPEQLHLAFTGLLTFVKQNGHLPALHSQEDAEKLLHIVKDINTQRKNIDEEGVLKVEEIEEQIVKNIALYARAQITPLSSFWGGIVAQEIVKYTGKFTPLRQWLHYECFEALPEGEVDRTLLNSQYDDQIAIFGREFQQKLLEQRTFLVGAGALGCEYIKMFALMGLGSEKNGGVVVTDDDQIEMSNLNRQFLFRKENIGHSKSECATRAGKIMNPKLHIEALKERVDPENERIFNDAFWEGLDFVVNAVDNVKARLFVDGRCVWYGKPLFESGTLGTKCNSQIVLPKLTQSYGDSVDPPEESIPLCTLKNFPYQIEHTIQWARDYFEGNLVEGPNETSKYVENPQAYIEQVTKELRSKPVMLRGRLEIVKKLATAYSGNHYDKCIELARHMFQDIFYNQISQLLYSFPLDHKTESGQPFWSGPKRPPIPIKFDTNDDIHVDFIQSAANVFAFIFGLPYCHDREYVKKAANSVHVEEFVPKKASIKVDDKDKTEEKVEDDEIVIENLTKELLNFNLSQNKPKLNPIEFEKDDPTNWHIDFISSVANLRARNYKIKEVTKFKVKMIAGKIIPALATTTAMVVGAVGIEIFKYILQKPLNKMKNSFMNLALPLWIFSEPEPPIKAKDKDYDPVLMGPVKAIPSGFTTWDKLFVQGPLTIQGLKDYFNDKYQVNISILSVGKICLYNSYMTEAAERESWDIAQGVEKLGGQPIPDFKKFLELEICAETQTGEDALMPTIKYAFKA</sequence>
<dbReference type="InterPro" id="IPR042302">
    <property type="entry name" value="E1_FCCH_sf"/>
</dbReference>
<keyword evidence="7 10" id="KW-0833">Ubl conjugation pathway</keyword>
<dbReference type="eggNOG" id="KOG2012">
    <property type="taxonomic scope" value="Eukaryota"/>
</dbReference>
<evidence type="ECO:0000256" key="5">
    <source>
        <dbReference type="ARBA" id="ARBA00022598"/>
    </source>
</evidence>
<name>Q23QY3_TETTS</name>
<dbReference type="GO" id="GO:0005737">
    <property type="term" value="C:cytoplasm"/>
    <property type="evidence" value="ECO:0007669"/>
    <property type="project" value="TreeGrafter"/>
</dbReference>
<gene>
    <name evidence="13" type="ORF">TTHERM_00997780</name>
</gene>
<dbReference type="Gene3D" id="3.40.50.720">
    <property type="entry name" value="NAD(P)-binding Rossmann-like Domain"/>
    <property type="match status" value="1"/>
</dbReference>
<dbReference type="InterPro" id="IPR045886">
    <property type="entry name" value="ThiF/MoeB/HesA"/>
</dbReference>
<dbReference type="InterPro" id="IPR042449">
    <property type="entry name" value="Ub-E1_IAD_1"/>
</dbReference>
<proteinExistence type="inferred from homology"/>
<dbReference type="AlphaFoldDB" id="Q23QY3"/>
<feature type="active site" description="Glycyl thioester intermediate" evidence="9">
    <location>
        <position position="597"/>
    </location>
</feature>
<dbReference type="GO" id="GO:0031510">
    <property type="term" value="C:SUMO activating enzyme complex"/>
    <property type="evidence" value="ECO:0007669"/>
    <property type="project" value="TreeGrafter"/>
</dbReference>
<evidence type="ECO:0000256" key="7">
    <source>
        <dbReference type="ARBA" id="ARBA00022786"/>
    </source>
</evidence>
<dbReference type="STRING" id="312017.Q23QY3"/>
<dbReference type="UniPathway" id="UPA00143"/>
<dbReference type="FunFam" id="1.10.10.2660:FF:000005">
    <property type="entry name" value="Ubiquitin-activating enzyme E1, putative"/>
    <property type="match status" value="1"/>
</dbReference>
<dbReference type="RefSeq" id="XP_001019218.2">
    <property type="nucleotide sequence ID" value="XM_001019218.2"/>
</dbReference>
<evidence type="ECO:0000313" key="13">
    <source>
        <dbReference type="EMBL" id="EAR98973.2"/>
    </source>
</evidence>
<dbReference type="GO" id="GO:0019948">
    <property type="term" value="F:SUMO activating enzyme activity"/>
    <property type="evidence" value="ECO:0007669"/>
    <property type="project" value="TreeGrafter"/>
</dbReference>
<dbReference type="FunFam" id="2.40.30.180:FF:000002">
    <property type="entry name" value="Ubiquitin-activating enzyme E1 2"/>
    <property type="match status" value="1"/>
</dbReference>
<protein>
    <recommendedName>
        <fullName evidence="4">E1 ubiquitin-activating enzyme</fullName>
        <ecNumber evidence="4">6.2.1.45</ecNumber>
    </recommendedName>
</protein>
<dbReference type="InterPro" id="IPR000011">
    <property type="entry name" value="UBQ/SUMO-activ_enz_E1-like"/>
</dbReference>
<keyword evidence="11" id="KW-0472">Membrane</keyword>
<dbReference type="PANTHER" id="PTHR10953">
    <property type="entry name" value="UBIQUITIN-ACTIVATING ENZYME E1"/>
    <property type="match status" value="1"/>
</dbReference>
<dbReference type="InterPro" id="IPR038252">
    <property type="entry name" value="UBA_E1_C_sf"/>
</dbReference>
<dbReference type="Proteomes" id="UP000009168">
    <property type="component" value="Unassembled WGS sequence"/>
</dbReference>
<keyword evidence="5 10" id="KW-0436">Ligase</keyword>
<dbReference type="GeneID" id="7829834"/>
<feature type="domain" description="Ubiquitin-activating enzyme E1 C-terminal" evidence="12">
    <location>
        <begin position="890"/>
        <end position="1026"/>
    </location>
</feature>
<evidence type="ECO:0000256" key="4">
    <source>
        <dbReference type="ARBA" id="ARBA00012990"/>
    </source>
</evidence>
<evidence type="ECO:0000256" key="6">
    <source>
        <dbReference type="ARBA" id="ARBA00022741"/>
    </source>
</evidence>
<dbReference type="EC" id="6.2.1.45" evidence="4"/>
<dbReference type="HOGENOM" id="CLU_002556_0_0_1"/>
<dbReference type="Pfam" id="PF16190">
    <property type="entry name" value="E1_FCCH"/>
    <property type="match status" value="1"/>
</dbReference>
<dbReference type="InterPro" id="IPR042063">
    <property type="entry name" value="Ubi_acti_E1_SCCH"/>
</dbReference>
<comment type="catalytic activity">
    <reaction evidence="1">
        <text>ATP + ubiquitin + [E1 ubiquitin-activating enzyme]-L-cysteine = AMP + diphosphate + S-ubiquitinyl-[E1 ubiquitin-activating enzyme]-L-cysteine.</text>
        <dbReference type="EC" id="6.2.1.45"/>
    </reaction>
</comment>
<comment type="pathway">
    <text evidence="2">Protein modification; protein ubiquitination.</text>
</comment>